<keyword evidence="6" id="KW-1185">Reference proteome</keyword>
<dbReference type="InterPro" id="IPR042470">
    <property type="entry name" value="RMI1_N_C_sf"/>
</dbReference>
<evidence type="ECO:0000256" key="3">
    <source>
        <dbReference type="SAM" id="MobiDB-lite"/>
    </source>
</evidence>
<feature type="region of interest" description="Disordered" evidence="3">
    <location>
        <begin position="384"/>
        <end position="418"/>
    </location>
</feature>
<feature type="compositionally biased region" description="Basic and acidic residues" evidence="3">
    <location>
        <begin position="390"/>
        <end position="402"/>
    </location>
</feature>
<evidence type="ECO:0000313" key="5">
    <source>
        <dbReference type="EMBL" id="ONK66545.1"/>
    </source>
</evidence>
<dbReference type="PANTHER" id="PTHR13681:SF24">
    <property type="entry name" value="TUDOR DOMAIN-CONTAINING PROTEIN 3"/>
    <property type="match status" value="1"/>
</dbReference>
<dbReference type="OrthoDB" id="434939at2759"/>
<organism evidence="5 6">
    <name type="scientific">Asparagus officinalis</name>
    <name type="common">Garden asparagus</name>
    <dbReference type="NCBI Taxonomy" id="4686"/>
    <lineage>
        <taxon>Eukaryota</taxon>
        <taxon>Viridiplantae</taxon>
        <taxon>Streptophyta</taxon>
        <taxon>Embryophyta</taxon>
        <taxon>Tracheophyta</taxon>
        <taxon>Spermatophyta</taxon>
        <taxon>Magnoliopsida</taxon>
        <taxon>Liliopsida</taxon>
        <taxon>Asparagales</taxon>
        <taxon>Asparagaceae</taxon>
        <taxon>Asparagoideae</taxon>
        <taxon>Asparagus</taxon>
    </lineage>
</organism>
<evidence type="ECO:0000256" key="2">
    <source>
        <dbReference type="ARBA" id="ARBA00023242"/>
    </source>
</evidence>
<keyword evidence="2" id="KW-0539">Nucleus</keyword>
<protein>
    <recommendedName>
        <fullName evidence="4">RecQ mediated genome instability protein 1 OB-fold domain-containing protein</fullName>
    </recommendedName>
</protein>
<feature type="compositionally biased region" description="Basic and acidic residues" evidence="3">
    <location>
        <begin position="237"/>
        <end position="256"/>
    </location>
</feature>
<dbReference type="GO" id="GO:0005634">
    <property type="term" value="C:nucleus"/>
    <property type="evidence" value="ECO:0007669"/>
    <property type="project" value="UniProtKB-SubCell"/>
</dbReference>
<feature type="compositionally biased region" description="Basic and acidic residues" evidence="3">
    <location>
        <begin position="263"/>
        <end position="279"/>
    </location>
</feature>
<feature type="compositionally biased region" description="Basic residues" evidence="3">
    <location>
        <begin position="403"/>
        <end position="418"/>
    </location>
</feature>
<dbReference type="InterPro" id="IPR013894">
    <property type="entry name" value="RMI1_OB"/>
</dbReference>
<sequence length="418" mass="46808">MDQTEAIYETLIKKGWSFRDPEEIKPLIQTQNSLESTESELLAMDLRSIGAKSLPDPTSLRKSSHLSGPKVLQLVSLRDIYKSSIDASFKNSQRRLLRFVLTDGQSDVTAIEYAPIPSISEEIPPGTKICLENKVSVRNGILCLSPKVVTIVGGIVPSLYEEWQMSQKYSGFSRSSLRLSQNENGVGPPAFEKLQVESHRHQAVQQHGSHVVLLETTSKYPSNRQTGGHQGCGSNDPKADKASEDAKTEQAVDDPKPVSSGNKAEEKPCTSEARPKEVSEAVPVQNQAAAQKLLQKMAQPAQGDRNYRGHRNKFKGKQEETQVFTLEEWERRKGNNLKPIMAVHSQDITQDEEFARQLQNQLDIEDFHVEPMYTEAEKIRMSMFSFGGPDESRSDGRKEFRGRGRGRGRGRRGRGRFS</sequence>
<dbReference type="PANTHER" id="PTHR13681">
    <property type="entry name" value="SURVIVAL OF MOTOR NEURON-RELATED-SPLICING FACTOR 30-RELATED"/>
    <property type="match status" value="1"/>
</dbReference>
<feature type="domain" description="RecQ mediated genome instability protein 1 OB-fold" evidence="4">
    <location>
        <begin position="89"/>
        <end position="164"/>
    </location>
</feature>
<dbReference type="Gene3D" id="2.40.50.770">
    <property type="entry name" value="RecQ-mediated genome instability protein Rmi1, C-terminal domain"/>
    <property type="match status" value="1"/>
</dbReference>
<evidence type="ECO:0000256" key="1">
    <source>
        <dbReference type="ARBA" id="ARBA00004123"/>
    </source>
</evidence>
<proteinExistence type="predicted"/>
<accession>A0A5P1EKM2</accession>
<dbReference type="EMBL" id="CM007386">
    <property type="protein sequence ID" value="ONK66545.1"/>
    <property type="molecule type" value="Genomic_DNA"/>
</dbReference>
<dbReference type="Pfam" id="PF08585">
    <property type="entry name" value="RMI1_N_C"/>
    <property type="match status" value="1"/>
</dbReference>
<dbReference type="Proteomes" id="UP000243459">
    <property type="component" value="Chromosome 6"/>
</dbReference>
<dbReference type="Gramene" id="ONK66545">
    <property type="protein sequence ID" value="ONK66545"/>
    <property type="gene ID" value="A4U43_C06F9300"/>
</dbReference>
<dbReference type="AlphaFoldDB" id="A0A5P1EKM2"/>
<gene>
    <name evidence="5" type="ORF">A4U43_C06F9300</name>
</gene>
<name>A0A5P1EKM2_ASPOF</name>
<feature type="region of interest" description="Disordered" evidence="3">
    <location>
        <begin position="220"/>
        <end position="281"/>
    </location>
</feature>
<evidence type="ECO:0000259" key="4">
    <source>
        <dbReference type="Pfam" id="PF08585"/>
    </source>
</evidence>
<dbReference type="OMA" id="IRMSMFS"/>
<comment type="subcellular location">
    <subcellularLocation>
        <location evidence="1">Nucleus</location>
    </subcellularLocation>
</comment>
<evidence type="ECO:0000313" key="6">
    <source>
        <dbReference type="Proteomes" id="UP000243459"/>
    </source>
</evidence>
<dbReference type="SMART" id="SM01161">
    <property type="entry name" value="DUF1767"/>
    <property type="match status" value="1"/>
</dbReference>
<reference evidence="6" key="1">
    <citation type="journal article" date="2017" name="Nat. Commun.">
        <title>The asparagus genome sheds light on the origin and evolution of a young Y chromosome.</title>
        <authorList>
            <person name="Harkess A."/>
            <person name="Zhou J."/>
            <person name="Xu C."/>
            <person name="Bowers J.E."/>
            <person name="Van der Hulst R."/>
            <person name="Ayyampalayam S."/>
            <person name="Mercati F."/>
            <person name="Riccardi P."/>
            <person name="McKain M.R."/>
            <person name="Kakrana A."/>
            <person name="Tang H."/>
            <person name="Ray J."/>
            <person name="Groenendijk J."/>
            <person name="Arikit S."/>
            <person name="Mathioni S.M."/>
            <person name="Nakano M."/>
            <person name="Shan H."/>
            <person name="Telgmann-Rauber A."/>
            <person name="Kanno A."/>
            <person name="Yue Z."/>
            <person name="Chen H."/>
            <person name="Li W."/>
            <person name="Chen Y."/>
            <person name="Xu X."/>
            <person name="Zhang Y."/>
            <person name="Luo S."/>
            <person name="Chen H."/>
            <person name="Gao J."/>
            <person name="Mao Z."/>
            <person name="Pires J.C."/>
            <person name="Luo M."/>
            <person name="Kudrna D."/>
            <person name="Wing R.A."/>
            <person name="Meyers B.C."/>
            <person name="Yi K."/>
            <person name="Kong H."/>
            <person name="Lavrijsen P."/>
            <person name="Sunseri F."/>
            <person name="Falavigna A."/>
            <person name="Ye Y."/>
            <person name="Leebens-Mack J.H."/>
            <person name="Chen G."/>
        </authorList>
    </citation>
    <scope>NUCLEOTIDE SEQUENCE [LARGE SCALE GENOMIC DNA]</scope>
    <source>
        <strain evidence="6">cv. DH0086</strain>
    </source>
</reference>